<dbReference type="GO" id="GO:0008233">
    <property type="term" value="F:peptidase activity"/>
    <property type="evidence" value="ECO:0007669"/>
    <property type="project" value="UniProtKB-KW"/>
</dbReference>
<reference evidence="6 7" key="1">
    <citation type="submission" date="2019-06" db="EMBL/GenBank/DDBJ databases">
        <title>Genomic Encyclopedia of Archaeal and Bacterial Type Strains, Phase II (KMG-II): from individual species to whole genera.</title>
        <authorList>
            <person name="Goeker M."/>
        </authorList>
    </citation>
    <scope>NUCLEOTIDE SEQUENCE [LARGE SCALE GENOMIC DNA]</scope>
    <source>
        <strain evidence="6 7">DSM 24789</strain>
    </source>
</reference>
<name>A0A543G149_9FLAO</name>
<dbReference type="InterPro" id="IPR054613">
    <property type="entry name" value="Peptidase_S78_dom"/>
</dbReference>
<keyword evidence="2 6" id="KW-0645">Protease</keyword>
<evidence type="ECO:0000256" key="1">
    <source>
        <dbReference type="ARBA" id="ARBA00022612"/>
    </source>
</evidence>
<organism evidence="6 7">
    <name type="scientific">Flavobacterium branchiophilum</name>
    <dbReference type="NCBI Taxonomy" id="55197"/>
    <lineage>
        <taxon>Bacteria</taxon>
        <taxon>Pseudomonadati</taxon>
        <taxon>Bacteroidota</taxon>
        <taxon>Flavobacteriia</taxon>
        <taxon>Flavobacteriales</taxon>
        <taxon>Flavobacteriaceae</taxon>
        <taxon>Flavobacterium</taxon>
    </lineage>
</organism>
<evidence type="ECO:0000256" key="4">
    <source>
        <dbReference type="SAM" id="Coils"/>
    </source>
</evidence>
<keyword evidence="3" id="KW-0378">Hydrolase</keyword>
<keyword evidence="1" id="KW-1188">Viral release from host cell</keyword>
<feature type="domain" description="Prohead serine protease" evidence="5">
    <location>
        <begin position="46"/>
        <end position="142"/>
    </location>
</feature>
<dbReference type="Pfam" id="PF04586">
    <property type="entry name" value="Peptidase_S78"/>
    <property type="match status" value="1"/>
</dbReference>
<evidence type="ECO:0000313" key="6">
    <source>
        <dbReference type="EMBL" id="TQM39789.1"/>
    </source>
</evidence>
<accession>A0A543G149</accession>
<protein>
    <submittedName>
        <fullName evidence="6">HK97 family phage prohead protease</fullName>
    </submittedName>
</protein>
<dbReference type="Proteomes" id="UP000320773">
    <property type="component" value="Unassembled WGS sequence"/>
</dbReference>
<dbReference type="EMBL" id="VFPJ01000001">
    <property type="protein sequence ID" value="TQM39789.1"/>
    <property type="molecule type" value="Genomic_DNA"/>
</dbReference>
<gene>
    <name evidence="6" type="ORF">BC670_0620</name>
</gene>
<evidence type="ECO:0000259" key="5">
    <source>
        <dbReference type="Pfam" id="PF04586"/>
    </source>
</evidence>
<sequence length="332" mass="37071">MLYQNEKIVNQVMPKPFVFNDQSQNNSYGFRILTAGISLKRFNKNPMMLNQHWNSTESVLGKWTNIRVENDLLLGEPVFDIEDADALKVSGKVERGFINSCSMGITFNREDLKIIGTELVMEKCELYECSIVAVPSNANSIRLYSQSGTLLKDDEVKQLCLEAPQPPKGELETQKEELEFKTNDMKKILLSVASLLALKFDKATPEVDVEKVEEAILTLSNENATLKAKVLALEAEKDTAQDAKITEMVSLAITQGRIPATKKDDFVNLAKANFDLAKATIEAIPVKQTLSNGVSNPEDKGGMTKDAFQKLSHSAQLEFKANHAEEYKKMFN</sequence>
<evidence type="ECO:0000256" key="2">
    <source>
        <dbReference type="ARBA" id="ARBA00022670"/>
    </source>
</evidence>
<evidence type="ECO:0000256" key="3">
    <source>
        <dbReference type="ARBA" id="ARBA00022801"/>
    </source>
</evidence>
<comment type="caution">
    <text evidence="6">The sequence shown here is derived from an EMBL/GenBank/DDBJ whole genome shotgun (WGS) entry which is preliminary data.</text>
</comment>
<evidence type="ECO:0000313" key="7">
    <source>
        <dbReference type="Proteomes" id="UP000320773"/>
    </source>
</evidence>
<dbReference type="GO" id="GO:0006508">
    <property type="term" value="P:proteolysis"/>
    <property type="evidence" value="ECO:0007669"/>
    <property type="project" value="UniProtKB-KW"/>
</dbReference>
<proteinExistence type="predicted"/>
<dbReference type="AlphaFoldDB" id="A0A543G149"/>
<keyword evidence="4" id="KW-0175">Coiled coil</keyword>
<feature type="coiled-coil region" evidence="4">
    <location>
        <begin position="209"/>
        <end position="243"/>
    </location>
</feature>